<dbReference type="PRINTS" id="PR00956">
    <property type="entry name" value="FLGMOTORFLIN"/>
</dbReference>
<comment type="similarity">
    <text evidence="2">Belongs to the FliN/MopA/SpaO family.</text>
</comment>
<dbReference type="InterPro" id="IPR036429">
    <property type="entry name" value="SpoA-like_sf"/>
</dbReference>
<evidence type="ECO:0000256" key="1">
    <source>
        <dbReference type="ARBA" id="ARBA00004413"/>
    </source>
</evidence>
<reference evidence="10 11" key="1">
    <citation type="journal article" date="2021" name="Syst. Appl. Microbiol.">
        <title>Persephonella atlantica sp. nov.: How to adapt to physico-chemical gradients in high temperature hydrothermal habitats.</title>
        <authorList>
            <person name="Francois D.X."/>
            <person name="Godfroy A."/>
            <person name="Mathien C."/>
            <person name="Aube J."/>
            <person name="Cathalot C."/>
            <person name="Lesongeur F."/>
            <person name="L'Haridon S."/>
            <person name="Philippon X."/>
            <person name="Roussel E.G."/>
        </authorList>
    </citation>
    <scope>NUCLEOTIDE SEQUENCE [LARGE SCALE GENOMIC DNA]</scope>
    <source>
        <strain evidence="10 11">MO1340</strain>
    </source>
</reference>
<dbReference type="PANTHER" id="PTHR43484">
    <property type="match status" value="1"/>
</dbReference>
<gene>
    <name evidence="10" type="primary">fliN</name>
    <name evidence="10" type="ORF">GWK41_05350</name>
</gene>
<evidence type="ECO:0000313" key="11">
    <source>
        <dbReference type="Proteomes" id="UP000772812"/>
    </source>
</evidence>
<keyword evidence="6" id="KW-0283">Flagellar rotation</keyword>
<dbReference type="RefSeq" id="WP_200673912.1">
    <property type="nucleotide sequence ID" value="NZ_JAACYA010000002.1"/>
</dbReference>
<accession>A0ABS1GIB2</accession>
<organism evidence="10 11">
    <name type="scientific">Persephonella atlantica</name>
    <dbReference type="NCBI Taxonomy" id="2699429"/>
    <lineage>
        <taxon>Bacteria</taxon>
        <taxon>Pseudomonadati</taxon>
        <taxon>Aquificota</taxon>
        <taxon>Aquificia</taxon>
        <taxon>Aquificales</taxon>
        <taxon>Hydrogenothermaceae</taxon>
        <taxon>Persephonella</taxon>
    </lineage>
</organism>
<keyword evidence="10" id="KW-0966">Cell projection</keyword>
<evidence type="ECO:0000256" key="5">
    <source>
        <dbReference type="ARBA" id="ARBA00022500"/>
    </source>
</evidence>
<evidence type="ECO:0000256" key="4">
    <source>
        <dbReference type="ARBA" id="ARBA00022475"/>
    </source>
</evidence>
<keyword evidence="11" id="KW-1185">Reference proteome</keyword>
<feature type="region of interest" description="Disordered" evidence="8">
    <location>
        <begin position="1"/>
        <end position="77"/>
    </location>
</feature>
<feature type="domain" description="Flagellar motor switch protein FliN-like C-terminal" evidence="9">
    <location>
        <begin position="86"/>
        <end position="156"/>
    </location>
</feature>
<evidence type="ECO:0000313" key="10">
    <source>
        <dbReference type="EMBL" id="MBK3332487.1"/>
    </source>
</evidence>
<dbReference type="InterPro" id="IPR001543">
    <property type="entry name" value="FliN-like_C"/>
</dbReference>
<evidence type="ECO:0000256" key="3">
    <source>
        <dbReference type="ARBA" id="ARBA00021897"/>
    </source>
</evidence>
<dbReference type="NCBIfam" id="TIGR02480">
    <property type="entry name" value="fliN"/>
    <property type="match status" value="1"/>
</dbReference>
<evidence type="ECO:0000256" key="8">
    <source>
        <dbReference type="SAM" id="MobiDB-lite"/>
    </source>
</evidence>
<dbReference type="InterPro" id="IPR001172">
    <property type="entry name" value="FliN_T3SS_HrcQb"/>
</dbReference>
<evidence type="ECO:0000256" key="6">
    <source>
        <dbReference type="ARBA" id="ARBA00022779"/>
    </source>
</evidence>
<evidence type="ECO:0000256" key="7">
    <source>
        <dbReference type="ARBA" id="ARBA00023136"/>
    </source>
</evidence>
<keyword evidence="4" id="KW-1003">Cell membrane</keyword>
<keyword evidence="10" id="KW-0969">Cilium</keyword>
<dbReference type="Gene3D" id="2.30.330.10">
    <property type="entry name" value="SpoA-like"/>
    <property type="match status" value="1"/>
</dbReference>
<feature type="compositionally biased region" description="Basic and acidic residues" evidence="8">
    <location>
        <begin position="26"/>
        <end position="77"/>
    </location>
</feature>
<proteinExistence type="inferred from homology"/>
<evidence type="ECO:0000259" key="9">
    <source>
        <dbReference type="Pfam" id="PF01052"/>
    </source>
</evidence>
<dbReference type="InterPro" id="IPR051469">
    <property type="entry name" value="FliN/MopA/SpaO"/>
</dbReference>
<dbReference type="SUPFAM" id="SSF101801">
    <property type="entry name" value="Surface presentation of antigens (SPOA)"/>
    <property type="match status" value="1"/>
</dbReference>
<evidence type="ECO:0000256" key="2">
    <source>
        <dbReference type="ARBA" id="ARBA00009226"/>
    </source>
</evidence>
<dbReference type="PANTHER" id="PTHR43484:SF1">
    <property type="entry name" value="FLAGELLAR MOTOR SWITCH PROTEIN FLIN"/>
    <property type="match status" value="1"/>
</dbReference>
<dbReference type="InterPro" id="IPR012826">
    <property type="entry name" value="FliN"/>
</dbReference>
<dbReference type="Pfam" id="PF01052">
    <property type="entry name" value="FliMN_C"/>
    <property type="match status" value="1"/>
</dbReference>
<comment type="caution">
    <text evidence="10">The sequence shown here is derived from an EMBL/GenBank/DDBJ whole genome shotgun (WGS) entry which is preliminary data.</text>
</comment>
<dbReference type="Proteomes" id="UP000772812">
    <property type="component" value="Unassembled WGS sequence"/>
</dbReference>
<name>A0ABS1GIB2_9AQUI</name>
<sequence length="170" mass="19602">MAEEEKKDIEQEESKSEDHSEEEVDQEKLAEEWAKMAEESKQEKSEEIDQEKLAEEWAKMAEEGKEESKEEEVPQTELMEKEKLDLLMDIPLEISVEIGSTTMPLEEVLKLNPNSIVELDRYINQPVDIKVNGKLIARGELYTVDNNFGIKITSIVTVQERMKLLTDSES</sequence>
<comment type="subcellular location">
    <subcellularLocation>
        <location evidence="1">Cell membrane</location>
        <topology evidence="1">Peripheral membrane protein</topology>
        <orientation evidence="1">Cytoplasmic side</orientation>
    </subcellularLocation>
</comment>
<feature type="compositionally biased region" description="Basic and acidic residues" evidence="8">
    <location>
        <begin position="1"/>
        <end position="18"/>
    </location>
</feature>
<keyword evidence="7" id="KW-0472">Membrane</keyword>
<protein>
    <recommendedName>
        <fullName evidence="3">Flagellar motor switch protein FliN</fullName>
    </recommendedName>
</protein>
<keyword evidence="10" id="KW-0282">Flagellum</keyword>
<keyword evidence="5" id="KW-0145">Chemotaxis</keyword>
<dbReference type="EMBL" id="JAACYA010000002">
    <property type="protein sequence ID" value="MBK3332487.1"/>
    <property type="molecule type" value="Genomic_DNA"/>
</dbReference>